<dbReference type="Proteomes" id="UP000634136">
    <property type="component" value="Unassembled WGS sequence"/>
</dbReference>
<reference evidence="1" key="1">
    <citation type="submission" date="2020-09" db="EMBL/GenBank/DDBJ databases">
        <title>Genome-Enabled Discovery of Anthraquinone Biosynthesis in Senna tora.</title>
        <authorList>
            <person name="Kang S.-H."/>
            <person name="Pandey R.P."/>
            <person name="Lee C.-M."/>
            <person name="Sim J.-S."/>
            <person name="Jeong J.-T."/>
            <person name="Choi B.-S."/>
            <person name="Jung M."/>
            <person name="Ginzburg D."/>
            <person name="Zhao K."/>
            <person name="Won S.Y."/>
            <person name="Oh T.-J."/>
            <person name="Yu Y."/>
            <person name="Kim N.-H."/>
            <person name="Lee O.R."/>
            <person name="Lee T.-H."/>
            <person name="Bashyal P."/>
            <person name="Kim T.-S."/>
            <person name="Lee W.-H."/>
            <person name="Kawkins C."/>
            <person name="Kim C.-K."/>
            <person name="Kim J.S."/>
            <person name="Ahn B.O."/>
            <person name="Rhee S.Y."/>
            <person name="Sohng J.K."/>
        </authorList>
    </citation>
    <scope>NUCLEOTIDE SEQUENCE</scope>
    <source>
        <tissue evidence="1">Leaf</tissue>
    </source>
</reference>
<dbReference type="EMBL" id="JAAIUW010000009">
    <property type="protein sequence ID" value="KAF7814954.1"/>
    <property type="molecule type" value="Genomic_DNA"/>
</dbReference>
<gene>
    <name evidence="1" type="ORF">G2W53_028923</name>
</gene>
<evidence type="ECO:0000313" key="1">
    <source>
        <dbReference type="EMBL" id="KAF7814954.1"/>
    </source>
</evidence>
<keyword evidence="2" id="KW-1185">Reference proteome</keyword>
<evidence type="ECO:0000313" key="2">
    <source>
        <dbReference type="Proteomes" id="UP000634136"/>
    </source>
</evidence>
<protein>
    <submittedName>
        <fullName evidence="1">Uncharacterized protein</fullName>
    </submittedName>
</protein>
<accession>A0A834WF89</accession>
<sequence length="191" mass="21544">MGDVSSHVYTHFEPKTMIESQKNPGKASSNVLSHKLVKRMPSHCIGNPSGSNPRMGLMITWESGFNARMGLMIAWVMFQVKSKHILNEKPRLSLKKIQEAQVGTCCRTSEPNGCVRLVFGNPKGSNARMGLVMAWKVCQVMSKHILNGKPLLNLKRIQEAQVRTCCRTCESDRCLRVVLEIRMDLMLDWDS</sequence>
<dbReference type="AlphaFoldDB" id="A0A834WF89"/>
<proteinExistence type="predicted"/>
<name>A0A834WF89_9FABA</name>
<comment type="caution">
    <text evidence="1">The sequence shown here is derived from an EMBL/GenBank/DDBJ whole genome shotgun (WGS) entry which is preliminary data.</text>
</comment>
<organism evidence="1 2">
    <name type="scientific">Senna tora</name>
    <dbReference type="NCBI Taxonomy" id="362788"/>
    <lineage>
        <taxon>Eukaryota</taxon>
        <taxon>Viridiplantae</taxon>
        <taxon>Streptophyta</taxon>
        <taxon>Embryophyta</taxon>
        <taxon>Tracheophyta</taxon>
        <taxon>Spermatophyta</taxon>
        <taxon>Magnoliopsida</taxon>
        <taxon>eudicotyledons</taxon>
        <taxon>Gunneridae</taxon>
        <taxon>Pentapetalae</taxon>
        <taxon>rosids</taxon>
        <taxon>fabids</taxon>
        <taxon>Fabales</taxon>
        <taxon>Fabaceae</taxon>
        <taxon>Caesalpinioideae</taxon>
        <taxon>Cassia clade</taxon>
        <taxon>Senna</taxon>
    </lineage>
</organism>